<protein>
    <recommendedName>
        <fullName evidence="3">Arginase family protein</fullName>
    </recommendedName>
</protein>
<evidence type="ECO:0000313" key="2">
    <source>
        <dbReference type="Proteomes" id="UP001243844"/>
    </source>
</evidence>
<reference evidence="1" key="1">
    <citation type="submission" date="2023-08" db="EMBL/GenBank/DDBJ databases">
        <title>Emergence of clinically-relevant ST2 carbapenem-resistant Acinetobacter baumannii strains in hospital sewages in Zhejiang, East of China.</title>
        <authorList>
            <person name="Kaichao C."/>
            <person name="Zhang R."/>
        </authorList>
    </citation>
    <scope>NUCLEOTIDE SEQUENCE</scope>
    <source>
        <strain evidence="1">M-RB-37</strain>
    </source>
</reference>
<evidence type="ECO:0008006" key="3">
    <source>
        <dbReference type="Google" id="ProtNLM"/>
    </source>
</evidence>
<evidence type="ECO:0000313" key="1">
    <source>
        <dbReference type="EMBL" id="MDQ8936729.1"/>
    </source>
</evidence>
<name>A0AAW8JG81_9GAMM</name>
<gene>
    <name evidence="1" type="ORF">RFH47_13475</name>
</gene>
<dbReference type="AlphaFoldDB" id="A0AAW8JG81"/>
<organism evidence="1 2">
    <name type="scientific">Acinetobacter rudis</name>
    <dbReference type="NCBI Taxonomy" id="632955"/>
    <lineage>
        <taxon>Bacteria</taxon>
        <taxon>Pseudomonadati</taxon>
        <taxon>Pseudomonadota</taxon>
        <taxon>Gammaproteobacteria</taxon>
        <taxon>Moraxellales</taxon>
        <taxon>Moraxellaceae</taxon>
        <taxon>Acinetobacter</taxon>
    </lineage>
</organism>
<sequence>MLEAEKRQAWVLNFDDSAGRPQQSAQLELQDWQERIRFSCQWKTFKQFTTLLEQHLPAASALGCTLLGSGDYHHVTQALLSRLDPNEQIHLIVCDNHPDNMRYPLGIHCGSWVYWASRLPQVARIDVIGISSPDISLKHAWENHCTSLIRGKLHYWSVNQSAAWTRWIGAQGSWHGYEHPDALMQDFIQQLGHDLPIYLSIDKDVFSQDVVQTNWDQGSFAEQHLLDLIQACSGRLVGADITGDVSAYRYKSILKRMLSAGDGQSEPSEEDVQHWQVEQQRLNQRLIDAIDQQWR</sequence>
<accession>A0AAW8JG81</accession>
<dbReference type="Gene3D" id="3.40.800.10">
    <property type="entry name" value="Ureohydrolase domain"/>
    <property type="match status" value="1"/>
</dbReference>
<dbReference type="Proteomes" id="UP001243844">
    <property type="component" value="Unassembled WGS sequence"/>
</dbReference>
<dbReference type="InterPro" id="IPR023696">
    <property type="entry name" value="Ureohydrolase_dom_sf"/>
</dbReference>
<dbReference type="EMBL" id="JAVIDL010000031">
    <property type="protein sequence ID" value="MDQ8936729.1"/>
    <property type="molecule type" value="Genomic_DNA"/>
</dbReference>
<dbReference type="RefSeq" id="WP_308981884.1">
    <property type="nucleotide sequence ID" value="NZ_JAVIDL010000031.1"/>
</dbReference>
<comment type="caution">
    <text evidence="1">The sequence shown here is derived from an EMBL/GenBank/DDBJ whole genome shotgun (WGS) entry which is preliminary data.</text>
</comment>
<dbReference type="SUPFAM" id="SSF52768">
    <property type="entry name" value="Arginase/deacetylase"/>
    <property type="match status" value="1"/>
</dbReference>
<proteinExistence type="predicted"/>